<dbReference type="PANTHER" id="PTHR30489:SF0">
    <property type="entry name" value="LIPOPROTEIN-RELEASING SYSTEM TRANSMEMBRANE PROTEIN LOLE"/>
    <property type="match status" value="1"/>
</dbReference>
<dbReference type="Pfam" id="PF02687">
    <property type="entry name" value="FtsX"/>
    <property type="match status" value="1"/>
</dbReference>
<reference evidence="10 11" key="1">
    <citation type="submission" date="2017-10" db="EMBL/GenBank/DDBJ databases">
        <title>Paenichitinophaga pekingensis gen. nov., sp. nov., isolated from activated sludge.</title>
        <authorList>
            <person name="Jin D."/>
            <person name="Kong X."/>
            <person name="Deng Y."/>
            <person name="Bai Z."/>
        </authorList>
    </citation>
    <scope>NUCLEOTIDE SEQUENCE [LARGE SCALE GENOMIC DNA]</scope>
    <source>
        <strain evidence="10 11">13</strain>
    </source>
</reference>
<evidence type="ECO:0000256" key="1">
    <source>
        <dbReference type="ARBA" id="ARBA00004651"/>
    </source>
</evidence>
<evidence type="ECO:0000256" key="3">
    <source>
        <dbReference type="ARBA" id="ARBA00022475"/>
    </source>
</evidence>
<dbReference type="OrthoDB" id="1522724at2"/>
<dbReference type="InterPro" id="IPR025857">
    <property type="entry name" value="MacB_PCD"/>
</dbReference>
<comment type="subcellular location">
    <subcellularLocation>
        <location evidence="1">Cell membrane</location>
        <topology evidence="1">Multi-pass membrane protein</topology>
    </subcellularLocation>
</comment>
<evidence type="ECO:0000313" key="11">
    <source>
        <dbReference type="Proteomes" id="UP000220133"/>
    </source>
</evidence>
<feature type="domain" description="MacB-like periplasmic core" evidence="9">
    <location>
        <begin position="25"/>
        <end position="154"/>
    </location>
</feature>
<dbReference type="GO" id="GO:0044874">
    <property type="term" value="P:lipoprotein localization to outer membrane"/>
    <property type="evidence" value="ECO:0007669"/>
    <property type="project" value="TreeGrafter"/>
</dbReference>
<dbReference type="GO" id="GO:0098797">
    <property type="term" value="C:plasma membrane protein complex"/>
    <property type="evidence" value="ECO:0007669"/>
    <property type="project" value="TreeGrafter"/>
</dbReference>
<proteinExistence type="inferred from homology"/>
<feature type="transmembrane region" description="Helical" evidence="7">
    <location>
        <begin position="279"/>
        <end position="305"/>
    </location>
</feature>
<feature type="domain" description="ABC3 transporter permease C-terminal" evidence="8">
    <location>
        <begin position="283"/>
        <end position="404"/>
    </location>
</feature>
<keyword evidence="4 7" id="KW-0812">Transmembrane</keyword>
<dbReference type="AlphaFoldDB" id="A0A291QSI5"/>
<dbReference type="InterPro" id="IPR051447">
    <property type="entry name" value="Lipoprotein-release_system"/>
</dbReference>
<accession>A0A291QSI5</accession>
<dbReference type="Pfam" id="PF12704">
    <property type="entry name" value="MacB_PCD"/>
    <property type="match status" value="1"/>
</dbReference>
<keyword evidence="6 7" id="KW-0472">Membrane</keyword>
<protein>
    <recommendedName>
        <fullName evidence="12">ABC transporter permease</fullName>
    </recommendedName>
</protein>
<evidence type="ECO:0000259" key="8">
    <source>
        <dbReference type="Pfam" id="PF02687"/>
    </source>
</evidence>
<feature type="transmembrane region" description="Helical" evidence="7">
    <location>
        <begin position="325"/>
        <end position="350"/>
    </location>
</feature>
<keyword evidence="3" id="KW-1003">Cell membrane</keyword>
<keyword evidence="11" id="KW-1185">Reference proteome</keyword>
<evidence type="ECO:0000256" key="6">
    <source>
        <dbReference type="ARBA" id="ARBA00023136"/>
    </source>
</evidence>
<evidence type="ECO:0000259" key="9">
    <source>
        <dbReference type="Pfam" id="PF12704"/>
    </source>
</evidence>
<evidence type="ECO:0008006" key="12">
    <source>
        <dbReference type="Google" id="ProtNLM"/>
    </source>
</evidence>
<name>A0A291QSI5_9BACT</name>
<organism evidence="10 11">
    <name type="scientific">Chitinophaga caeni</name>
    <dbReference type="NCBI Taxonomy" id="2029983"/>
    <lineage>
        <taxon>Bacteria</taxon>
        <taxon>Pseudomonadati</taxon>
        <taxon>Bacteroidota</taxon>
        <taxon>Chitinophagia</taxon>
        <taxon>Chitinophagales</taxon>
        <taxon>Chitinophagaceae</taxon>
        <taxon>Chitinophaga</taxon>
    </lineage>
</organism>
<comment type="similarity">
    <text evidence="2">Belongs to the ABC-4 integral membrane protein family. LolC/E subfamily.</text>
</comment>
<dbReference type="KEGG" id="cbae:COR50_06820"/>
<dbReference type="Proteomes" id="UP000220133">
    <property type="component" value="Chromosome"/>
</dbReference>
<dbReference type="InterPro" id="IPR003838">
    <property type="entry name" value="ABC3_permease_C"/>
</dbReference>
<dbReference type="RefSeq" id="WP_098193302.1">
    <property type="nucleotide sequence ID" value="NZ_CP023777.1"/>
</dbReference>
<evidence type="ECO:0000256" key="4">
    <source>
        <dbReference type="ARBA" id="ARBA00022692"/>
    </source>
</evidence>
<evidence type="ECO:0000256" key="7">
    <source>
        <dbReference type="SAM" id="Phobius"/>
    </source>
</evidence>
<dbReference type="EMBL" id="CP023777">
    <property type="protein sequence ID" value="ATL46916.1"/>
    <property type="molecule type" value="Genomic_DNA"/>
</dbReference>
<sequence>MTWQFASRYFWARKSTHAINIIAWVSVGAIAVGTGALIIILSVFNGFEGIVKSLYATFYPSVIVQPASGKTMQLTTAQLGKIRETPGVAYISQTIEDKAVLRNDKNQTIVTIKGVDDQYTKVTGVQDHIVRGKFDISNQSGYSAVLGIGIESALEVDVESSLVPLTVYVPKRPGSMSSSAFDIGLPEQALNSDILFPVGTFAIQQDFDSKYVITNIAFLRRILDLAPGEMTSLEIASKDGYDDTRLKREIGKILGSSYKVLTRYEQNQTLYGVMQTEKWAVYIFLSFILVIAAFNMIGSLSMLVIEKRKDITILKAMGARNSRILKIFLSEGMIIVGLGSLIGFGLATLFCVVQQHFGLIKLGGNSFLIDAYPVNMKWQDFSLVGITVIIIGFIASWYPARRASLQTIDLKAT</sequence>
<dbReference type="PANTHER" id="PTHR30489">
    <property type="entry name" value="LIPOPROTEIN-RELEASING SYSTEM TRANSMEMBRANE PROTEIN LOLE"/>
    <property type="match status" value="1"/>
</dbReference>
<evidence type="ECO:0000256" key="2">
    <source>
        <dbReference type="ARBA" id="ARBA00005236"/>
    </source>
</evidence>
<feature type="transmembrane region" description="Helical" evidence="7">
    <location>
        <begin position="381"/>
        <end position="400"/>
    </location>
</feature>
<feature type="transmembrane region" description="Helical" evidence="7">
    <location>
        <begin position="21"/>
        <end position="44"/>
    </location>
</feature>
<gene>
    <name evidence="10" type="ORF">COR50_06820</name>
</gene>
<evidence type="ECO:0000313" key="10">
    <source>
        <dbReference type="EMBL" id="ATL46916.1"/>
    </source>
</evidence>
<keyword evidence="5 7" id="KW-1133">Transmembrane helix</keyword>
<evidence type="ECO:0000256" key="5">
    <source>
        <dbReference type="ARBA" id="ARBA00022989"/>
    </source>
</evidence>